<gene>
    <name evidence="5" type="ORF">P168DRAFT_310128</name>
</gene>
<feature type="transmembrane region" description="Helical" evidence="3">
    <location>
        <begin position="61"/>
        <end position="79"/>
    </location>
</feature>
<keyword evidence="6" id="KW-1185">Reference proteome</keyword>
<accession>A0A2I1D804</accession>
<comment type="similarity">
    <text evidence="1">Belongs to the glycosyltransferase 32 family.</text>
</comment>
<evidence type="ECO:0000313" key="6">
    <source>
        <dbReference type="Proteomes" id="UP000234254"/>
    </source>
</evidence>
<evidence type="ECO:0000256" key="3">
    <source>
        <dbReference type="SAM" id="Phobius"/>
    </source>
</evidence>
<dbReference type="GO" id="GO:0051999">
    <property type="term" value="P:mannosyl-inositol phosphorylceramide biosynthetic process"/>
    <property type="evidence" value="ECO:0007669"/>
    <property type="project" value="TreeGrafter"/>
</dbReference>
<feature type="transmembrane region" description="Helical" evidence="3">
    <location>
        <begin position="91"/>
        <end position="111"/>
    </location>
</feature>
<dbReference type="GeneID" id="36546897"/>
<keyword evidence="3" id="KW-0812">Transmembrane</keyword>
<dbReference type="PANTHER" id="PTHR32385:SF23">
    <property type="entry name" value="NUCLEOTIDE-DIPHOSPHO-SUGAR TRANSFERASE"/>
    <property type="match status" value="1"/>
</dbReference>
<reference evidence="5" key="1">
    <citation type="submission" date="2016-12" db="EMBL/GenBank/DDBJ databases">
        <title>The genomes of Aspergillus section Nigri reveals drivers in fungal speciation.</title>
        <authorList>
            <consortium name="DOE Joint Genome Institute"/>
            <person name="Vesth T.C."/>
            <person name="Nybo J."/>
            <person name="Theobald S."/>
            <person name="Brandl J."/>
            <person name="Frisvad J.C."/>
            <person name="Nielsen K.F."/>
            <person name="Lyhne E.K."/>
            <person name="Kogle M.E."/>
            <person name="Kuo A."/>
            <person name="Riley R."/>
            <person name="Clum A."/>
            <person name="Nolan M."/>
            <person name="Lipzen A."/>
            <person name="Salamov A."/>
            <person name="Henrissat B."/>
            <person name="Wiebenga A."/>
            <person name="De vries R.P."/>
            <person name="Grigoriev I.V."/>
            <person name="Mortensen U.H."/>
            <person name="Andersen M.R."/>
            <person name="Baker S.E."/>
        </authorList>
    </citation>
    <scope>NUCLEOTIDE SEQUENCE</scope>
    <source>
        <strain evidence="5">IBT 28561</strain>
    </source>
</reference>
<sequence>MHITASANNGEKGWADTLWSRSSSPIGLSALENAGKEADCSIQETGEEKEVDGQDSQPRNLAIWIAVNVVSTVSIIFTNKSIFAHESFGHCQMAFAAYHFCITGLTLWTLSRPWCGTFQSKPIPIYQILPLVALMSSQVVLQNLSLAFSSVILHQLVRLLLTPATVLLNFLLYGVTIPSASVPPLATLCFGVGVVTYYDSLPASDSVAAASTSSKGVLFALAGVFASALYTALIARYHRHFELNSMQLLLNQAPVATVLLACVAPFAEGPPAMVPSSLWGSILMSGVLACLVNVSQFYIIDGIGPVSSTVIGHLKTCIVVGLGWALSERPVLRQSIGGVVIALVGMTLYRYLRWFLAVAVLLALIYSLPQDVSHRLHQKAPFISTTKTPPQARQISAELLLSRPLANKDYTSIPKIIHQTWFPAGTNMSERAQRWVNTMRGYNPDWEYVLWDDQTNRLLVETHFPWFLDAYDALPKEILRADVIRNLYMFVFGGMYADVDTEALRSSNALFASYATSLSPHLGTLMDTKSPPESMQRAFLGRMSHSEDLQSSAAVPNGWMASPPGHPFWLLPVLHVLEQPEGTGDGSVEGLTGPGALSAVIGRYYDKFANGTARAHACEAIQRWKPGWDLFCQGEDVADLQDRLVLLPQKQVYPFSWVDDKDSVCLAAWENPLFDPEECKRVMDVDAWPSYFITYCTHSW</sequence>
<protein>
    <submittedName>
        <fullName evidence="5">Integral membrane protein</fullName>
    </submittedName>
</protein>
<dbReference type="AlphaFoldDB" id="A0A2I1D804"/>
<dbReference type="VEuPathDB" id="FungiDB:P168DRAFT_310128"/>
<proteinExistence type="inferred from homology"/>
<dbReference type="InterPro" id="IPR000620">
    <property type="entry name" value="EamA_dom"/>
</dbReference>
<dbReference type="GO" id="GO:0000030">
    <property type="term" value="F:mannosyltransferase activity"/>
    <property type="evidence" value="ECO:0007669"/>
    <property type="project" value="TreeGrafter"/>
</dbReference>
<keyword evidence="2" id="KW-0808">Transferase</keyword>
<name>A0A2I1D804_ASPC2</name>
<evidence type="ECO:0000313" key="5">
    <source>
        <dbReference type="EMBL" id="PKY06003.1"/>
    </source>
</evidence>
<evidence type="ECO:0000256" key="1">
    <source>
        <dbReference type="ARBA" id="ARBA00009003"/>
    </source>
</evidence>
<dbReference type="InterPro" id="IPR007577">
    <property type="entry name" value="GlycoTrfase_DXD_sugar-bd_CS"/>
</dbReference>
<comment type="caution">
    <text evidence="5">The sequence shown here is derived from an EMBL/GenBank/DDBJ whole genome shotgun (WGS) entry which is preliminary data.</text>
</comment>
<dbReference type="SUPFAM" id="SSF53448">
    <property type="entry name" value="Nucleotide-diphospho-sugar transferases"/>
    <property type="match status" value="1"/>
</dbReference>
<dbReference type="Gene3D" id="3.90.550.20">
    <property type="match status" value="1"/>
</dbReference>
<evidence type="ECO:0000259" key="4">
    <source>
        <dbReference type="Pfam" id="PF00892"/>
    </source>
</evidence>
<organism evidence="5 6">
    <name type="scientific">Aspergillus campestris (strain IBT 28561)</name>
    <dbReference type="NCBI Taxonomy" id="1392248"/>
    <lineage>
        <taxon>Eukaryota</taxon>
        <taxon>Fungi</taxon>
        <taxon>Dikarya</taxon>
        <taxon>Ascomycota</taxon>
        <taxon>Pezizomycotina</taxon>
        <taxon>Eurotiomycetes</taxon>
        <taxon>Eurotiomycetidae</taxon>
        <taxon>Eurotiales</taxon>
        <taxon>Aspergillaceae</taxon>
        <taxon>Aspergillus</taxon>
        <taxon>Aspergillus subgen. Circumdati</taxon>
    </lineage>
</organism>
<dbReference type="GO" id="GO:0016020">
    <property type="term" value="C:membrane"/>
    <property type="evidence" value="ECO:0007669"/>
    <property type="project" value="InterPro"/>
</dbReference>
<feature type="transmembrane region" description="Helical" evidence="3">
    <location>
        <begin position="248"/>
        <end position="267"/>
    </location>
</feature>
<feature type="transmembrane region" description="Helical" evidence="3">
    <location>
        <begin position="351"/>
        <end position="369"/>
    </location>
</feature>
<dbReference type="Pfam" id="PF04488">
    <property type="entry name" value="Gly_transf_sug"/>
    <property type="match status" value="1"/>
</dbReference>
<dbReference type="RefSeq" id="XP_024694597.1">
    <property type="nucleotide sequence ID" value="XM_024839373.1"/>
</dbReference>
<dbReference type="Proteomes" id="UP000234254">
    <property type="component" value="Unassembled WGS sequence"/>
</dbReference>
<evidence type="ECO:0000256" key="2">
    <source>
        <dbReference type="ARBA" id="ARBA00022679"/>
    </source>
</evidence>
<dbReference type="InterPro" id="IPR051706">
    <property type="entry name" value="Glycosyltransferase_domain"/>
</dbReference>
<dbReference type="Pfam" id="PF00892">
    <property type="entry name" value="EamA"/>
    <property type="match status" value="1"/>
</dbReference>
<dbReference type="EMBL" id="MSFM01000004">
    <property type="protein sequence ID" value="PKY06003.1"/>
    <property type="molecule type" value="Genomic_DNA"/>
</dbReference>
<keyword evidence="3" id="KW-1133">Transmembrane helix</keyword>
<dbReference type="PANTHER" id="PTHR32385">
    <property type="entry name" value="MANNOSYL PHOSPHORYLINOSITOL CERAMIDE SYNTHASE"/>
    <property type="match status" value="1"/>
</dbReference>
<keyword evidence="3" id="KW-0472">Membrane</keyword>
<feature type="domain" description="EamA" evidence="4">
    <location>
        <begin position="215"/>
        <end position="348"/>
    </location>
</feature>
<feature type="transmembrane region" description="Helical" evidence="3">
    <location>
        <begin position="123"/>
        <end position="144"/>
    </location>
</feature>
<dbReference type="OrthoDB" id="409543at2759"/>
<dbReference type="InterPro" id="IPR029044">
    <property type="entry name" value="Nucleotide-diphossugar_trans"/>
</dbReference>
<feature type="transmembrane region" description="Helical" evidence="3">
    <location>
        <begin position="216"/>
        <end position="236"/>
    </location>
</feature>
<feature type="transmembrane region" description="Helical" evidence="3">
    <location>
        <begin position="279"/>
        <end position="299"/>
    </location>
</feature>
<feature type="transmembrane region" description="Helical" evidence="3">
    <location>
        <begin position="156"/>
        <end position="175"/>
    </location>
</feature>